<keyword evidence="11" id="KW-1185">Reference proteome</keyword>
<keyword evidence="3" id="KW-0378">Hydrolase</keyword>
<reference evidence="11" key="1">
    <citation type="journal article" date="2013" name="Genetics">
        <title>The draft genome and transcriptome of Panagrellus redivivus are shaped by the harsh demands of a free-living lifestyle.</title>
        <authorList>
            <person name="Srinivasan J."/>
            <person name="Dillman A.R."/>
            <person name="Macchietto M.G."/>
            <person name="Heikkinen L."/>
            <person name="Lakso M."/>
            <person name="Fracchia K.M."/>
            <person name="Antoshechkin I."/>
            <person name="Mortazavi A."/>
            <person name="Wong G."/>
            <person name="Sternberg P.W."/>
        </authorList>
    </citation>
    <scope>NUCLEOTIDE SEQUENCE [LARGE SCALE GENOMIC DNA]</scope>
    <source>
        <strain evidence="11">MT8872</strain>
    </source>
</reference>
<dbReference type="PROSITE" id="PS51194">
    <property type="entry name" value="HELICASE_CTER"/>
    <property type="match status" value="1"/>
</dbReference>
<dbReference type="CDD" id="cd17940">
    <property type="entry name" value="DEADc_DDX6"/>
    <property type="match status" value="1"/>
</dbReference>
<feature type="domain" description="DEAD-box RNA helicase Q" evidence="10">
    <location>
        <begin position="149"/>
        <end position="177"/>
    </location>
</feature>
<dbReference type="GO" id="GO:0005524">
    <property type="term" value="F:ATP binding"/>
    <property type="evidence" value="ECO:0007669"/>
    <property type="project" value="UniProtKB-KW"/>
</dbReference>
<keyword evidence="5" id="KW-0067">ATP-binding</keyword>
<reference evidence="12" key="2">
    <citation type="submission" date="2020-10" db="UniProtKB">
        <authorList>
            <consortium name="WormBaseParasite"/>
        </authorList>
    </citation>
    <scope>IDENTIFICATION</scope>
</reference>
<evidence type="ECO:0000259" key="10">
    <source>
        <dbReference type="PROSITE" id="PS51195"/>
    </source>
</evidence>
<feature type="transmembrane region" description="Helical" evidence="7">
    <location>
        <begin position="60"/>
        <end position="79"/>
    </location>
</feature>
<proteinExistence type="predicted"/>
<feature type="transmembrane region" description="Helical" evidence="7">
    <location>
        <begin position="91"/>
        <end position="110"/>
    </location>
</feature>
<feature type="transmembrane region" description="Helical" evidence="7">
    <location>
        <begin position="35"/>
        <end position="53"/>
    </location>
</feature>
<dbReference type="CDD" id="cd18787">
    <property type="entry name" value="SF2_C_DEAD"/>
    <property type="match status" value="1"/>
</dbReference>
<evidence type="ECO:0000256" key="3">
    <source>
        <dbReference type="ARBA" id="ARBA00022801"/>
    </source>
</evidence>
<feature type="domain" description="Helicase ATP-binding" evidence="8">
    <location>
        <begin position="180"/>
        <end position="358"/>
    </location>
</feature>
<keyword evidence="7" id="KW-0472">Membrane</keyword>
<protein>
    <recommendedName>
        <fullName evidence="1">RNA helicase</fullName>
        <ecNumber evidence="1">3.6.4.13</ecNumber>
    </recommendedName>
</protein>
<dbReference type="InterPro" id="IPR011545">
    <property type="entry name" value="DEAD/DEAH_box_helicase_dom"/>
</dbReference>
<dbReference type="GO" id="GO:0003724">
    <property type="term" value="F:RNA helicase activity"/>
    <property type="evidence" value="ECO:0007669"/>
    <property type="project" value="UniProtKB-EC"/>
</dbReference>
<evidence type="ECO:0000313" key="12">
    <source>
        <dbReference type="WBParaSite" id="Pan_g22057.t1"/>
    </source>
</evidence>
<evidence type="ECO:0000259" key="8">
    <source>
        <dbReference type="PROSITE" id="PS51192"/>
    </source>
</evidence>
<dbReference type="PANTHER" id="PTHR47960">
    <property type="entry name" value="DEAD-BOX ATP-DEPENDENT RNA HELICASE 50"/>
    <property type="match status" value="1"/>
</dbReference>
<keyword evidence="7" id="KW-0812">Transmembrane</keyword>
<organism evidence="11 12">
    <name type="scientific">Panagrellus redivivus</name>
    <name type="common">Microworm</name>
    <dbReference type="NCBI Taxonomy" id="6233"/>
    <lineage>
        <taxon>Eukaryota</taxon>
        <taxon>Metazoa</taxon>
        <taxon>Ecdysozoa</taxon>
        <taxon>Nematoda</taxon>
        <taxon>Chromadorea</taxon>
        <taxon>Rhabditida</taxon>
        <taxon>Tylenchina</taxon>
        <taxon>Panagrolaimomorpha</taxon>
        <taxon>Panagrolaimoidea</taxon>
        <taxon>Panagrolaimidae</taxon>
        <taxon>Panagrellus</taxon>
    </lineage>
</organism>
<dbReference type="InterPro" id="IPR014014">
    <property type="entry name" value="RNA_helicase_DEAD_Q_motif"/>
</dbReference>
<evidence type="ECO:0000256" key="5">
    <source>
        <dbReference type="ARBA" id="ARBA00022840"/>
    </source>
</evidence>
<keyword evidence="2" id="KW-0547">Nucleotide-binding</keyword>
<name>A0A7E4ZWL9_PANRE</name>
<dbReference type="AlphaFoldDB" id="A0A7E4ZWL9"/>
<dbReference type="SMART" id="SM00487">
    <property type="entry name" value="DEXDc"/>
    <property type="match status" value="1"/>
</dbReference>
<dbReference type="InterPro" id="IPR027417">
    <property type="entry name" value="P-loop_NTPase"/>
</dbReference>
<dbReference type="SUPFAM" id="SSF52540">
    <property type="entry name" value="P-loop containing nucleoside triphosphate hydrolases"/>
    <property type="match status" value="2"/>
</dbReference>
<dbReference type="InterPro" id="IPR001650">
    <property type="entry name" value="Helicase_C-like"/>
</dbReference>
<evidence type="ECO:0000256" key="4">
    <source>
        <dbReference type="ARBA" id="ARBA00022806"/>
    </source>
</evidence>
<feature type="transmembrane region" description="Helical" evidence="7">
    <location>
        <begin position="122"/>
        <end position="139"/>
    </location>
</feature>
<dbReference type="Pfam" id="PF00270">
    <property type="entry name" value="DEAD"/>
    <property type="match status" value="1"/>
</dbReference>
<evidence type="ECO:0000259" key="9">
    <source>
        <dbReference type="PROSITE" id="PS51194"/>
    </source>
</evidence>
<evidence type="ECO:0000256" key="6">
    <source>
        <dbReference type="PROSITE-ProRule" id="PRU00552"/>
    </source>
</evidence>
<evidence type="ECO:0000256" key="1">
    <source>
        <dbReference type="ARBA" id="ARBA00012552"/>
    </source>
</evidence>
<feature type="short sequence motif" description="Q motif" evidence="6">
    <location>
        <begin position="149"/>
        <end position="177"/>
    </location>
</feature>
<accession>A0A7E4ZWL9</accession>
<keyword evidence="7" id="KW-1133">Transmembrane helix</keyword>
<dbReference type="GO" id="GO:0016787">
    <property type="term" value="F:hydrolase activity"/>
    <property type="evidence" value="ECO:0007669"/>
    <property type="project" value="UniProtKB-KW"/>
</dbReference>
<dbReference type="Gene3D" id="3.40.50.300">
    <property type="entry name" value="P-loop containing nucleotide triphosphate hydrolases"/>
    <property type="match status" value="2"/>
</dbReference>
<evidence type="ECO:0000256" key="7">
    <source>
        <dbReference type="SAM" id="Phobius"/>
    </source>
</evidence>
<dbReference type="SMART" id="SM00490">
    <property type="entry name" value="HELICc"/>
    <property type="match status" value="1"/>
</dbReference>
<keyword evidence="4" id="KW-0347">Helicase</keyword>
<dbReference type="InterPro" id="IPR014001">
    <property type="entry name" value="Helicase_ATP-bd"/>
</dbReference>
<dbReference type="GO" id="GO:0003676">
    <property type="term" value="F:nucleic acid binding"/>
    <property type="evidence" value="ECO:0007669"/>
    <property type="project" value="InterPro"/>
</dbReference>
<dbReference type="WBParaSite" id="Pan_g22057.t1">
    <property type="protein sequence ID" value="Pan_g22057.t1"/>
    <property type="gene ID" value="Pan_g22057"/>
</dbReference>
<dbReference type="Proteomes" id="UP000492821">
    <property type="component" value="Unassembled WGS sequence"/>
</dbReference>
<feature type="domain" description="Helicase C-terminal" evidence="9">
    <location>
        <begin position="368"/>
        <end position="528"/>
    </location>
</feature>
<dbReference type="EC" id="3.6.4.13" evidence="1"/>
<evidence type="ECO:0000256" key="2">
    <source>
        <dbReference type="ARBA" id="ARBA00022741"/>
    </source>
</evidence>
<evidence type="ECO:0000313" key="11">
    <source>
        <dbReference type="Proteomes" id="UP000492821"/>
    </source>
</evidence>
<dbReference type="PROSITE" id="PS51192">
    <property type="entry name" value="HELICASE_ATP_BIND_1"/>
    <property type="match status" value="1"/>
</dbReference>
<dbReference type="Pfam" id="PF00271">
    <property type="entry name" value="Helicase_C"/>
    <property type="match status" value="1"/>
</dbReference>
<dbReference type="PROSITE" id="PS51195">
    <property type="entry name" value="Q_MOTIF"/>
    <property type="match status" value="1"/>
</dbReference>
<sequence length="540" mass="61049">MILTLPQIWTLLPVLRDALEQGQAILGSRDYVSELSWLSVVVFAVVALFWTCLATDYKTVVNFLAGACGRFLFLMGLLNHGSDLTHGKIDIWWIATIIVSAFSGVIFDDIQDIDNHAFIHKTCISVSIGILTIRLYFYMTRDTDSTLNNKFEDFHLKRELREGIMDKSWERPTPIQKAVIGVALSGQDILARAKNGSGKTGAYCIPLIERLDTKRDCIQALIIVPTRKVAHQTAQICAKLGNHLGLKVMVTTGDTDLSNDSLRLNNDVHLVVATPGRLSTLITTKGQTFNTIKSIVLDGADALFAQGNYDSYDNDFQGLWDKLKSLLPSKRQIMLFSATFPRTVAAFVNTHMHSPYEINLMDELTLLGVTQFYAYVQEKQKIDFLKKLLLKLRINQSIIFCNKIERVELLAKKITEPDHTCFFIHSDMTQQDRNRVFSDFREGHCRHLVCSDELTRGIDIQAVNMVINFDFPPTSWTYFYRVGRAAQFGRNAVAINLVTYDDRLALPNIEKELQTRILSLPSENEPKLYNARSEGPTRSA</sequence>